<dbReference type="PANTHER" id="PTHR43432:SF3">
    <property type="entry name" value="SLR0285 PROTEIN"/>
    <property type="match status" value="1"/>
</dbReference>
<dbReference type="AlphaFoldDB" id="A0A0F9K313"/>
<organism evidence="4">
    <name type="scientific">marine sediment metagenome</name>
    <dbReference type="NCBI Taxonomy" id="412755"/>
    <lineage>
        <taxon>unclassified sequences</taxon>
        <taxon>metagenomes</taxon>
        <taxon>ecological metagenomes</taxon>
    </lineage>
</organism>
<keyword evidence="1" id="KW-0479">Metal-binding</keyword>
<dbReference type="Gene3D" id="3.80.30.30">
    <property type="match status" value="1"/>
</dbReference>
<dbReference type="SFLD" id="SFLDG01084">
    <property type="entry name" value="Uncharacterised_Radical_SAM_Su"/>
    <property type="match status" value="1"/>
</dbReference>
<feature type="non-terminal residue" evidence="4">
    <location>
        <position position="361"/>
    </location>
</feature>
<evidence type="ECO:0000313" key="4">
    <source>
        <dbReference type="EMBL" id="KKM69041.1"/>
    </source>
</evidence>
<keyword evidence="3" id="KW-0411">Iron-sulfur</keyword>
<reference evidence="4" key="1">
    <citation type="journal article" date="2015" name="Nature">
        <title>Complex archaea that bridge the gap between prokaryotes and eukaryotes.</title>
        <authorList>
            <person name="Spang A."/>
            <person name="Saw J.H."/>
            <person name="Jorgensen S.L."/>
            <person name="Zaremba-Niedzwiedzka K."/>
            <person name="Martijn J."/>
            <person name="Lind A.E."/>
            <person name="van Eijk R."/>
            <person name="Schleper C."/>
            <person name="Guy L."/>
            <person name="Ettema T.J."/>
        </authorList>
    </citation>
    <scope>NUCLEOTIDE SEQUENCE</scope>
</reference>
<dbReference type="InterPro" id="IPR007197">
    <property type="entry name" value="rSAM"/>
</dbReference>
<dbReference type="PANTHER" id="PTHR43432">
    <property type="entry name" value="SLR0285 PROTEIN"/>
    <property type="match status" value="1"/>
</dbReference>
<evidence type="ECO:0008006" key="5">
    <source>
        <dbReference type="Google" id="ProtNLM"/>
    </source>
</evidence>
<dbReference type="SFLD" id="SFLDS00029">
    <property type="entry name" value="Radical_SAM"/>
    <property type="match status" value="1"/>
</dbReference>
<dbReference type="GO" id="GO:0051536">
    <property type="term" value="F:iron-sulfur cluster binding"/>
    <property type="evidence" value="ECO:0007669"/>
    <property type="project" value="UniProtKB-KW"/>
</dbReference>
<evidence type="ECO:0000256" key="1">
    <source>
        <dbReference type="ARBA" id="ARBA00022723"/>
    </source>
</evidence>
<dbReference type="GO" id="GO:0003824">
    <property type="term" value="F:catalytic activity"/>
    <property type="evidence" value="ECO:0007669"/>
    <property type="project" value="InterPro"/>
</dbReference>
<name>A0A0F9K313_9ZZZZ</name>
<accession>A0A0F9K313</accession>
<dbReference type="InterPro" id="IPR040086">
    <property type="entry name" value="MJ0683-like"/>
</dbReference>
<protein>
    <recommendedName>
        <fullName evidence="5">Elp3/MiaA/NifB-like radical SAM core domain-containing protein</fullName>
    </recommendedName>
</protein>
<sequence length="361" mass="41602">MTNYYQSPRWSGEFNDCSMPMTFDQYSNCAFGCLYCFSNYQRGIGNGKRNYYSKSVKPVNVNKIRKMFTEPDSTHFGEYIKRRIPMQWGGLSDPFCGYEKKLGVGLELLTFFREIDYPICFSTKGVWWLKKPEYTSLFKDNPNWNVKVTIINLEADKAAMIEAGTPSPRDRLKGIESIAKLNCGGATLRLRPFMLGLSNPRHRELIRLSAEHGATAVSTEFWCLEQRCRDLRANGLPIIDKVTGFNQYTYYREHSLVRGYLRLNREVKRPFVDDMQDEAHKNGMRFYVSDAHFKERCDNGSCCGLPPSWNYSRGQFCEALVRCRINGVVSWGEIAKNMAHLESILLSKAINLGSLKNFARF</sequence>
<comment type="caution">
    <text evidence="4">The sequence shown here is derived from an EMBL/GenBank/DDBJ whole genome shotgun (WGS) entry which is preliminary data.</text>
</comment>
<gene>
    <name evidence="4" type="ORF">LCGC14_1454900</name>
</gene>
<evidence type="ECO:0000256" key="3">
    <source>
        <dbReference type="ARBA" id="ARBA00023014"/>
    </source>
</evidence>
<proteinExistence type="predicted"/>
<keyword evidence="2" id="KW-0408">Iron</keyword>
<dbReference type="GO" id="GO:0046872">
    <property type="term" value="F:metal ion binding"/>
    <property type="evidence" value="ECO:0007669"/>
    <property type="project" value="UniProtKB-KW"/>
</dbReference>
<evidence type="ECO:0000256" key="2">
    <source>
        <dbReference type="ARBA" id="ARBA00023004"/>
    </source>
</evidence>
<dbReference type="EMBL" id="LAZR01010059">
    <property type="protein sequence ID" value="KKM69041.1"/>
    <property type="molecule type" value="Genomic_DNA"/>
</dbReference>